<reference evidence="1 2" key="1">
    <citation type="submission" date="2019-08" db="EMBL/GenBank/DDBJ databases">
        <title>Archangium and Cystobacter genomes.</title>
        <authorList>
            <person name="Chen I.-C.K."/>
            <person name="Wielgoss S."/>
        </authorList>
    </citation>
    <scope>NUCLEOTIDE SEQUENCE [LARGE SCALE GENOMIC DNA]</scope>
    <source>
        <strain evidence="1 2">Cbm 6</strain>
    </source>
</reference>
<keyword evidence="2" id="KW-1185">Reference proteome</keyword>
<dbReference type="RefSeq" id="WP_395817011.1">
    <property type="nucleotide sequence ID" value="NZ_CP043494.1"/>
</dbReference>
<organism evidence="1 2">
    <name type="scientific">Archangium minus</name>
    <dbReference type="NCBI Taxonomy" id="83450"/>
    <lineage>
        <taxon>Bacteria</taxon>
        <taxon>Pseudomonadati</taxon>
        <taxon>Myxococcota</taxon>
        <taxon>Myxococcia</taxon>
        <taxon>Myxococcales</taxon>
        <taxon>Cystobacterineae</taxon>
        <taxon>Archangiaceae</taxon>
        <taxon>Archangium</taxon>
    </lineage>
</organism>
<gene>
    <name evidence="1" type="ORF">F0U60_09755</name>
</gene>
<sequence length="251" mass="27298">MANEKTGKDGGGGPFQLGRKYEEVGPELGSLHEARHVGTGSPALTLLPSERVEWQPEGEWRMRLSCQPAPPSVSLEVEQAPASGRVTELADILVLMTAAVKRVEDNPRVLAYLLGWRERPWARWGPRAVAGLSVLALGLGVWLRVASGPEHLEPTSPGVDSQELFTTDAPDVVGSDASQTTEIAYPLPKQPFRNQAKAPCRAEADEVEINGGCWVTLERRPPCSVTQAEYQGKCYMPVSKDRGRLPQSVQP</sequence>
<accession>A0ABY9WRK1</accession>
<dbReference type="EMBL" id="CP043494">
    <property type="protein sequence ID" value="WNG44362.1"/>
    <property type="molecule type" value="Genomic_DNA"/>
</dbReference>
<evidence type="ECO:0000313" key="2">
    <source>
        <dbReference type="Proteomes" id="UP001611383"/>
    </source>
</evidence>
<dbReference type="Proteomes" id="UP001611383">
    <property type="component" value="Chromosome"/>
</dbReference>
<name>A0ABY9WRK1_9BACT</name>
<evidence type="ECO:0008006" key="3">
    <source>
        <dbReference type="Google" id="ProtNLM"/>
    </source>
</evidence>
<proteinExistence type="predicted"/>
<evidence type="ECO:0000313" key="1">
    <source>
        <dbReference type="EMBL" id="WNG44362.1"/>
    </source>
</evidence>
<protein>
    <recommendedName>
        <fullName evidence="3">Protein kinase</fullName>
    </recommendedName>
</protein>